<accession>A0AAV2MLT7</accession>
<evidence type="ECO:0000256" key="14">
    <source>
        <dbReference type="ARBA" id="ARBA00023288"/>
    </source>
</evidence>
<evidence type="ECO:0000256" key="18">
    <source>
        <dbReference type="PROSITE-ProRule" id="PRU00432"/>
    </source>
</evidence>
<dbReference type="Pfam" id="PF00017">
    <property type="entry name" value="SH2"/>
    <property type="match status" value="2"/>
</dbReference>
<dbReference type="AlphaFoldDB" id="A0AAV2MLT7"/>
<keyword evidence="12 16" id="KW-0727">SH2 domain</keyword>
<feature type="domain" description="SH2" evidence="21">
    <location>
        <begin position="821"/>
        <end position="918"/>
    </location>
</feature>
<comment type="catalytic activity">
    <reaction evidence="15 20">
        <text>L-tyrosyl-[protein] + ATP = O-phospho-L-tyrosyl-[protein] + ADP + H(+)</text>
        <dbReference type="Rhea" id="RHEA:10596"/>
        <dbReference type="Rhea" id="RHEA-COMP:10136"/>
        <dbReference type="Rhea" id="RHEA-COMP:20101"/>
        <dbReference type="ChEBI" id="CHEBI:15378"/>
        <dbReference type="ChEBI" id="CHEBI:30616"/>
        <dbReference type="ChEBI" id="CHEBI:46858"/>
        <dbReference type="ChEBI" id="CHEBI:61978"/>
        <dbReference type="ChEBI" id="CHEBI:456216"/>
        <dbReference type="EC" id="2.7.10.2"/>
    </reaction>
</comment>
<dbReference type="FunFam" id="3.30.200.20:FF:000053">
    <property type="entry name" value="Tyrosine-protein kinase"/>
    <property type="match status" value="2"/>
</dbReference>
<proteinExistence type="inferred from homology"/>
<dbReference type="PROSITE" id="PS50003">
    <property type="entry name" value="PH_DOMAIN"/>
    <property type="match status" value="1"/>
</dbReference>
<dbReference type="Gene3D" id="1.10.510.10">
    <property type="entry name" value="Transferase(Phosphotransferase) domain 1"/>
    <property type="match status" value="2"/>
</dbReference>
<dbReference type="InterPro" id="IPR011009">
    <property type="entry name" value="Kinase-like_dom_sf"/>
</dbReference>
<dbReference type="InterPro" id="IPR001849">
    <property type="entry name" value="PH_domain"/>
</dbReference>
<sequence length="1201" mass="139810">MNPSIILNGTFFKKSQQKKRISQENYKERFFVLNTNELTYFDCRSGKEVRKGSIELCKIKCVEIVETQQPIPCKYQFPFQVFYDQYYLYIFTPDQFSRQKWITALKEKTRHNDVVTTYHPDMWTKGKWRCCQKTQKLTAGCTEYHPVDLEPKKAVVPVQNPERLIPVDKRVVIAVQDYSPVESGDLAIHKDKKYILLDDSNSDRWLVQDSEENTGYVPSIYVAGKFETNFDRFDWYDNEMTREKATNLLLQQDREGAFMVRRSSKSGQFYLSVFSKSNPEEPTVAHYMINTKPNSEAPFYVKNKSFATIPELVHYHQHDCDGMVTRLRHPVSRPSPRRRTVDNGPHLEEQWQLDPLELTLDRKLGNGQFGLVMKGTWRDKKVAVKMINKGAMSEEEFKDEAKTMMKLSHCKLVQLYGVCTQRSPLCIVFEFMEQGALLDFLKARKGSHSLSQERLFGMCLDVCEGMCFLERSNFIHRDLAARNCLVSHDNVVKVADFGMARFVLDNEYTTSQGSKFPVRWSAPEVILFGRHSSKADVWSFGILMWEVYSEGILPYEKNNTFDVVKLVKRGERLSKPELAPDDVHALMEWCWKEKPEDRPTFALLLHQLDPYTVRSFGAGFWRCPGHRKRLKEKEVWKGSIELCKIKCVEIVETQQPIPCKYQFPFQVFYDQYYLYIFTPDQFSRQKWITALKEKTRHNDVVTTYHPDMWTKGKWRCCQKTQKLTAGCTEYHPVDLEPKKAVVPVQNPERLIHVDKRVVIAVQDYSPVESGDLAIHKDKKYILLDDSNSDRWLVQDSEENTGYVPSIYVAGEFETNFDRFDWYDNEMTREKATHLLSQQDREGAFMVRRSRKSGQFSLSVFSKSNTEKGPNVAHYMINKKPNSEAPFYVKNKSFATIPELVHYHQHDCDGMVTRLRHPVSRPSPRRRTMDNGPHLEEQWQLDPLELTLDRKLGNGQFGLVMKGTWRDKKVAVKMINKGAMSEEEFKDEAKTMMKLSHCKLVQLYGVCTQRSPLCIVFEFMEQGALLDFLKARKGSHSLSQERLLGMCLDVCEGMCFLERSNFIHRDLAARNCLVSHDNVVKVADFGMARFVLDNEYTTSQGSKFPVRWSAPEVIQFGRHSSKADVWSFGILMWEVYSEGILPYEKKNNFDVVNLVKRGERLSKPELAPDDVHALMEWCWKEKPEDRPTFALLLHQLESNTSK</sequence>
<feature type="binding site" evidence="19">
    <location>
        <position position="972"/>
    </location>
    <ligand>
        <name>ATP</name>
        <dbReference type="ChEBI" id="CHEBI:30616"/>
    </ligand>
</feature>
<dbReference type="InterPro" id="IPR036028">
    <property type="entry name" value="SH3-like_dom_sf"/>
</dbReference>
<dbReference type="Pfam" id="PF00779">
    <property type="entry name" value="BTK"/>
    <property type="match status" value="2"/>
</dbReference>
<dbReference type="PROSITE" id="PS00107">
    <property type="entry name" value="PROTEIN_KINASE_ATP"/>
    <property type="match status" value="2"/>
</dbReference>
<dbReference type="Pfam" id="PF00169">
    <property type="entry name" value="PH"/>
    <property type="match status" value="1"/>
</dbReference>
<keyword evidence="14" id="KW-0449">Lipoprotein</keyword>
<name>A0AAV2MLT7_KNICA</name>
<feature type="domain" description="Protein kinase" evidence="24">
    <location>
        <begin position="945"/>
        <end position="1196"/>
    </location>
</feature>
<dbReference type="PRINTS" id="PR00109">
    <property type="entry name" value="TYRKINASE"/>
</dbReference>
<dbReference type="InterPro" id="IPR017441">
    <property type="entry name" value="Protein_kinase_ATP_BS"/>
</dbReference>
<dbReference type="InterPro" id="IPR001562">
    <property type="entry name" value="Znf_Btk_motif"/>
</dbReference>
<keyword evidence="2 17" id="KW-0728">SH3 domain</keyword>
<evidence type="ECO:0000256" key="19">
    <source>
        <dbReference type="PROSITE-ProRule" id="PRU10141"/>
    </source>
</evidence>
<feature type="domain" description="SH3" evidence="22">
    <location>
        <begin position="753"/>
        <end position="813"/>
    </location>
</feature>
<dbReference type="Gene3D" id="2.30.29.30">
    <property type="entry name" value="Pleckstrin-homology domain (PH domain)/Phosphotyrosine-binding domain (PTB)"/>
    <property type="match status" value="2"/>
</dbReference>
<keyword evidence="3" id="KW-0597">Phosphoprotein</keyword>
<dbReference type="Proteomes" id="UP001497482">
    <property type="component" value="Chromosome 8"/>
</dbReference>
<dbReference type="FunFam" id="2.30.29.30:FF:000244">
    <property type="entry name" value="Tyrosine-protein kinase"/>
    <property type="match status" value="2"/>
</dbReference>
<dbReference type="InterPro" id="IPR011993">
    <property type="entry name" value="PH-like_dom_sf"/>
</dbReference>
<gene>
    <name evidence="25" type="ORF">KC01_LOCUS40113</name>
</gene>
<dbReference type="Pfam" id="PF00018">
    <property type="entry name" value="SH3_1"/>
    <property type="match status" value="2"/>
</dbReference>
<dbReference type="SUPFAM" id="SSF50729">
    <property type="entry name" value="PH domain-like"/>
    <property type="match status" value="2"/>
</dbReference>
<comment type="similarity">
    <text evidence="20">Belongs to the protein kinase superfamily. Tyr protein kinase family.</text>
</comment>
<dbReference type="PRINTS" id="PR00401">
    <property type="entry name" value="SH2DOMAIN"/>
</dbReference>
<dbReference type="InterPro" id="IPR020635">
    <property type="entry name" value="Tyr_kinase_cat_dom"/>
</dbReference>
<dbReference type="Pfam" id="PF07714">
    <property type="entry name" value="PK_Tyr_Ser-Thr"/>
    <property type="match status" value="2"/>
</dbReference>
<evidence type="ECO:0000313" key="25">
    <source>
        <dbReference type="EMBL" id="CAL1614011.1"/>
    </source>
</evidence>
<dbReference type="GO" id="GO:0004715">
    <property type="term" value="F:non-membrane spanning protein tyrosine kinase activity"/>
    <property type="evidence" value="ECO:0007669"/>
    <property type="project" value="UniProtKB-EC"/>
</dbReference>
<dbReference type="InterPro" id="IPR008266">
    <property type="entry name" value="Tyr_kinase_AS"/>
</dbReference>
<dbReference type="InterPro" id="IPR036860">
    <property type="entry name" value="SH2_dom_sf"/>
</dbReference>
<dbReference type="Gene3D" id="2.30.30.40">
    <property type="entry name" value="SH3 Domains"/>
    <property type="match status" value="2"/>
</dbReference>
<dbReference type="SMART" id="SM00107">
    <property type="entry name" value="BTK"/>
    <property type="match status" value="2"/>
</dbReference>
<dbReference type="GO" id="GO:0005829">
    <property type="term" value="C:cytosol"/>
    <property type="evidence" value="ECO:0007669"/>
    <property type="project" value="UniProtKB-ARBA"/>
</dbReference>
<evidence type="ECO:0000259" key="21">
    <source>
        <dbReference type="PROSITE" id="PS50001"/>
    </source>
</evidence>
<evidence type="ECO:0000256" key="6">
    <source>
        <dbReference type="ARBA" id="ARBA00022723"/>
    </source>
</evidence>
<evidence type="ECO:0000256" key="1">
    <source>
        <dbReference type="ARBA" id="ARBA00001947"/>
    </source>
</evidence>
<dbReference type="GO" id="GO:0035556">
    <property type="term" value="P:intracellular signal transduction"/>
    <property type="evidence" value="ECO:0007669"/>
    <property type="project" value="InterPro"/>
</dbReference>
<dbReference type="GO" id="GO:0005524">
    <property type="term" value="F:ATP binding"/>
    <property type="evidence" value="ECO:0007669"/>
    <property type="project" value="UniProtKB-UniRule"/>
</dbReference>
<comment type="cofactor">
    <cofactor evidence="1">
        <name>Zn(2+)</name>
        <dbReference type="ChEBI" id="CHEBI:29105"/>
    </cofactor>
</comment>
<evidence type="ECO:0000256" key="13">
    <source>
        <dbReference type="ARBA" id="ARBA00023137"/>
    </source>
</evidence>
<dbReference type="EC" id="2.7.10.2" evidence="20"/>
<evidence type="ECO:0000256" key="15">
    <source>
        <dbReference type="ARBA" id="ARBA00051245"/>
    </source>
</evidence>
<feature type="domain" description="Protein kinase" evidence="24">
    <location>
        <begin position="358"/>
        <end position="612"/>
    </location>
</feature>
<evidence type="ECO:0000256" key="20">
    <source>
        <dbReference type="RuleBase" id="RU362096"/>
    </source>
</evidence>
<dbReference type="PROSITE" id="PS50002">
    <property type="entry name" value="SH3"/>
    <property type="match status" value="2"/>
</dbReference>
<dbReference type="PROSITE" id="PS51113">
    <property type="entry name" value="ZF_BTK"/>
    <property type="match status" value="2"/>
</dbReference>
<evidence type="ECO:0000256" key="3">
    <source>
        <dbReference type="ARBA" id="ARBA00022553"/>
    </source>
</evidence>
<dbReference type="InterPro" id="IPR001452">
    <property type="entry name" value="SH3_domain"/>
</dbReference>
<dbReference type="SMART" id="SM00219">
    <property type="entry name" value="TyrKc"/>
    <property type="match status" value="2"/>
</dbReference>
<evidence type="ECO:0000256" key="10">
    <source>
        <dbReference type="ARBA" id="ARBA00022833"/>
    </source>
</evidence>
<evidence type="ECO:0000256" key="8">
    <source>
        <dbReference type="ARBA" id="ARBA00022771"/>
    </source>
</evidence>
<dbReference type="EMBL" id="OZ035830">
    <property type="protein sequence ID" value="CAL1614011.1"/>
    <property type="molecule type" value="Genomic_DNA"/>
</dbReference>
<keyword evidence="8 18" id="KW-0863">Zinc-finger</keyword>
<keyword evidence="26" id="KW-1185">Reference proteome</keyword>
<dbReference type="SMART" id="SM00252">
    <property type="entry name" value="SH2"/>
    <property type="match status" value="2"/>
</dbReference>
<dbReference type="InterPro" id="IPR050198">
    <property type="entry name" value="Non-receptor_tyrosine_kinases"/>
</dbReference>
<dbReference type="SUPFAM" id="SSF56112">
    <property type="entry name" value="Protein kinase-like (PK-like)"/>
    <property type="match status" value="2"/>
</dbReference>
<evidence type="ECO:0000256" key="17">
    <source>
        <dbReference type="PROSITE-ProRule" id="PRU00192"/>
    </source>
</evidence>
<dbReference type="InterPro" id="IPR000980">
    <property type="entry name" value="SH2"/>
</dbReference>
<evidence type="ECO:0000256" key="7">
    <source>
        <dbReference type="ARBA" id="ARBA00022741"/>
    </source>
</evidence>
<keyword evidence="5" id="KW-0519">Myristate</keyword>
<keyword evidence="6" id="KW-0479">Metal-binding</keyword>
<dbReference type="PANTHER" id="PTHR24418">
    <property type="entry name" value="TYROSINE-PROTEIN KINASE"/>
    <property type="match status" value="1"/>
</dbReference>
<evidence type="ECO:0000256" key="12">
    <source>
        <dbReference type="ARBA" id="ARBA00022999"/>
    </source>
</evidence>
<dbReference type="SUPFAM" id="SSF55550">
    <property type="entry name" value="SH2 domain"/>
    <property type="match status" value="2"/>
</dbReference>
<evidence type="ECO:0000259" key="22">
    <source>
        <dbReference type="PROSITE" id="PS50002"/>
    </source>
</evidence>
<dbReference type="InterPro" id="IPR000719">
    <property type="entry name" value="Prot_kinase_dom"/>
</dbReference>
<evidence type="ECO:0000256" key="5">
    <source>
        <dbReference type="ARBA" id="ARBA00022707"/>
    </source>
</evidence>
<evidence type="ECO:0000256" key="11">
    <source>
        <dbReference type="ARBA" id="ARBA00022840"/>
    </source>
</evidence>
<evidence type="ECO:0000256" key="4">
    <source>
        <dbReference type="ARBA" id="ARBA00022679"/>
    </source>
</evidence>
<dbReference type="InterPro" id="IPR001245">
    <property type="entry name" value="Ser-Thr/Tyr_kinase_cat_dom"/>
</dbReference>
<keyword evidence="13 20" id="KW-0829">Tyrosine-protein kinase</keyword>
<keyword evidence="10" id="KW-0862">Zinc</keyword>
<protein>
    <recommendedName>
        <fullName evidence="20">Tyrosine-protein kinase</fullName>
        <ecNumber evidence="20">2.7.10.2</ecNumber>
    </recommendedName>
</protein>
<feature type="domain" description="SH3" evidence="22">
    <location>
        <begin position="167"/>
        <end position="227"/>
    </location>
</feature>
<evidence type="ECO:0000256" key="2">
    <source>
        <dbReference type="ARBA" id="ARBA00022443"/>
    </source>
</evidence>
<dbReference type="SUPFAM" id="SSF50044">
    <property type="entry name" value="SH3-domain"/>
    <property type="match status" value="2"/>
</dbReference>
<evidence type="ECO:0000256" key="9">
    <source>
        <dbReference type="ARBA" id="ARBA00022777"/>
    </source>
</evidence>
<feature type="binding site" evidence="19">
    <location>
        <position position="385"/>
    </location>
    <ligand>
        <name>ATP</name>
        <dbReference type="ChEBI" id="CHEBI:30616"/>
    </ligand>
</feature>
<evidence type="ECO:0000256" key="16">
    <source>
        <dbReference type="PROSITE-ProRule" id="PRU00191"/>
    </source>
</evidence>
<feature type="domain" description="SH2" evidence="21">
    <location>
        <begin position="235"/>
        <end position="331"/>
    </location>
</feature>
<dbReference type="Gene3D" id="3.30.505.10">
    <property type="entry name" value="SH2 domain"/>
    <property type="match status" value="2"/>
</dbReference>
<dbReference type="PROSITE" id="PS50001">
    <property type="entry name" value="SH2"/>
    <property type="match status" value="2"/>
</dbReference>
<keyword evidence="4 20" id="KW-0808">Transferase</keyword>
<dbReference type="GO" id="GO:0008270">
    <property type="term" value="F:zinc ion binding"/>
    <property type="evidence" value="ECO:0007669"/>
    <property type="project" value="UniProtKB-KW"/>
</dbReference>
<evidence type="ECO:0000259" key="24">
    <source>
        <dbReference type="PROSITE" id="PS50011"/>
    </source>
</evidence>
<organism evidence="25 26">
    <name type="scientific">Knipowitschia caucasica</name>
    <name type="common">Caucasian dwarf goby</name>
    <name type="synonym">Pomatoschistus caucasicus</name>
    <dbReference type="NCBI Taxonomy" id="637954"/>
    <lineage>
        <taxon>Eukaryota</taxon>
        <taxon>Metazoa</taxon>
        <taxon>Chordata</taxon>
        <taxon>Craniata</taxon>
        <taxon>Vertebrata</taxon>
        <taxon>Euteleostomi</taxon>
        <taxon>Actinopterygii</taxon>
        <taxon>Neopterygii</taxon>
        <taxon>Teleostei</taxon>
        <taxon>Neoteleostei</taxon>
        <taxon>Acanthomorphata</taxon>
        <taxon>Gobiaria</taxon>
        <taxon>Gobiiformes</taxon>
        <taxon>Gobioidei</taxon>
        <taxon>Gobiidae</taxon>
        <taxon>Gobiinae</taxon>
        <taxon>Knipowitschia</taxon>
    </lineage>
</organism>
<evidence type="ECO:0000259" key="23">
    <source>
        <dbReference type="PROSITE" id="PS50003"/>
    </source>
</evidence>
<dbReference type="PROSITE" id="PS00109">
    <property type="entry name" value="PROTEIN_KINASE_TYR"/>
    <property type="match status" value="2"/>
</dbReference>
<reference evidence="25 26" key="1">
    <citation type="submission" date="2024-04" db="EMBL/GenBank/DDBJ databases">
        <authorList>
            <person name="Waldvogel A.-M."/>
            <person name="Schoenle A."/>
        </authorList>
    </citation>
    <scope>NUCLEOTIDE SEQUENCE [LARGE SCALE GENOMIC DNA]</scope>
</reference>
<dbReference type="CDD" id="cd01238">
    <property type="entry name" value="PH_Btk"/>
    <property type="match status" value="1"/>
</dbReference>
<dbReference type="PROSITE" id="PS50011">
    <property type="entry name" value="PROTEIN_KINASE_DOM"/>
    <property type="match status" value="2"/>
</dbReference>
<dbReference type="SMART" id="SM00326">
    <property type="entry name" value="SH3"/>
    <property type="match status" value="2"/>
</dbReference>
<evidence type="ECO:0000313" key="26">
    <source>
        <dbReference type="Proteomes" id="UP001497482"/>
    </source>
</evidence>
<keyword evidence="11 19" id="KW-0067">ATP-binding</keyword>
<feature type="domain" description="PH" evidence="23">
    <location>
        <begin position="4"/>
        <end position="110"/>
    </location>
</feature>
<dbReference type="FunFam" id="1.10.510.10:FF:000052">
    <property type="entry name" value="Tyrosine-protein kinase"/>
    <property type="match status" value="2"/>
</dbReference>
<keyword evidence="7 19" id="KW-0547">Nucleotide-binding</keyword>
<keyword evidence="9 20" id="KW-0418">Kinase</keyword>
<dbReference type="SMART" id="SM00233">
    <property type="entry name" value="PH"/>
    <property type="match status" value="2"/>
</dbReference>